<reference evidence="1 2" key="1">
    <citation type="submission" date="2019-12" db="EMBL/GenBank/DDBJ databases">
        <title>Spirosoma sp. HMF4905 genome sequencing and assembly.</title>
        <authorList>
            <person name="Kang H."/>
            <person name="Cha I."/>
            <person name="Kim H."/>
            <person name="Joh K."/>
        </authorList>
    </citation>
    <scope>NUCLEOTIDE SEQUENCE [LARGE SCALE GENOMIC DNA]</scope>
    <source>
        <strain evidence="1 2">HMF4905</strain>
    </source>
</reference>
<dbReference type="Proteomes" id="UP000436006">
    <property type="component" value="Unassembled WGS sequence"/>
</dbReference>
<keyword evidence="2" id="KW-1185">Reference proteome</keyword>
<evidence type="ECO:0000313" key="2">
    <source>
        <dbReference type="Proteomes" id="UP000436006"/>
    </source>
</evidence>
<gene>
    <name evidence="1" type="ORF">GO755_20430</name>
</gene>
<proteinExistence type="predicted"/>
<dbReference type="RefSeq" id="WP_157587137.1">
    <property type="nucleotide sequence ID" value="NZ_WPIN01000007.1"/>
</dbReference>
<accession>A0A7K1SF38</accession>
<organism evidence="1 2">
    <name type="scientific">Spirosoma arboris</name>
    <dbReference type="NCBI Taxonomy" id="2682092"/>
    <lineage>
        <taxon>Bacteria</taxon>
        <taxon>Pseudomonadati</taxon>
        <taxon>Bacteroidota</taxon>
        <taxon>Cytophagia</taxon>
        <taxon>Cytophagales</taxon>
        <taxon>Cytophagaceae</taxon>
        <taxon>Spirosoma</taxon>
    </lineage>
</organism>
<name>A0A7K1SF38_9BACT</name>
<protein>
    <submittedName>
        <fullName evidence="1">Uncharacterized protein</fullName>
    </submittedName>
</protein>
<evidence type="ECO:0000313" key="1">
    <source>
        <dbReference type="EMBL" id="MVM32425.1"/>
    </source>
</evidence>
<sequence length="147" mass="15938">MPIQNICTSSLGGTSRIKTLLVLVVAFCLSRSALAQSEERRLSIVDSPPSSVSGVPSSPTVKVIYTALDKITISEFEKSEPIGQLLQDLTQAWYDLAKKNGATDSEAGVMTYMKLDKKLLDMAAQTKSRLAARTISSKQAYLSQLKP</sequence>
<dbReference type="AlphaFoldDB" id="A0A7K1SF38"/>
<dbReference type="EMBL" id="WPIN01000007">
    <property type="protein sequence ID" value="MVM32425.1"/>
    <property type="molecule type" value="Genomic_DNA"/>
</dbReference>
<comment type="caution">
    <text evidence="1">The sequence shown here is derived from an EMBL/GenBank/DDBJ whole genome shotgun (WGS) entry which is preliminary data.</text>
</comment>